<dbReference type="Gene3D" id="3.60.120.10">
    <property type="entry name" value="Anthranilate synthase"/>
    <property type="match status" value="1"/>
</dbReference>
<evidence type="ECO:0000259" key="11">
    <source>
        <dbReference type="Pfam" id="PF04715"/>
    </source>
</evidence>
<dbReference type="PANTHER" id="PTHR11236:SF49">
    <property type="entry name" value="ANTHRANILATE SYNTHASE COMPONENT 1"/>
    <property type="match status" value="1"/>
</dbReference>
<dbReference type="PIRSF" id="PIRSF001373">
    <property type="entry name" value="TrpE"/>
    <property type="match status" value="1"/>
</dbReference>
<gene>
    <name evidence="12" type="ORF">FLL46_25695</name>
</gene>
<feature type="binding site" evidence="7">
    <location>
        <position position="488"/>
    </location>
    <ligand>
        <name>chorismate</name>
        <dbReference type="ChEBI" id="CHEBI:29748"/>
    </ligand>
</feature>
<dbReference type="EMBL" id="VIKS01000016">
    <property type="protein sequence ID" value="TQV81546.1"/>
    <property type="molecule type" value="Genomic_DNA"/>
</dbReference>
<evidence type="ECO:0000256" key="8">
    <source>
        <dbReference type="PIRSR" id="PIRSR001373-2"/>
    </source>
</evidence>
<dbReference type="PANTHER" id="PTHR11236">
    <property type="entry name" value="AMINOBENZOATE/ANTHRANILATE SYNTHASE"/>
    <property type="match status" value="1"/>
</dbReference>
<keyword evidence="6 7" id="KW-0028">Amino-acid biosynthesis</keyword>
<dbReference type="GO" id="GO:0046872">
    <property type="term" value="F:metal ion binding"/>
    <property type="evidence" value="ECO:0007669"/>
    <property type="project" value="UniProtKB-KW"/>
</dbReference>
<feature type="binding site" evidence="8">
    <location>
        <position position="400"/>
    </location>
    <ligand>
        <name>Mg(2+)</name>
        <dbReference type="ChEBI" id="CHEBI:18420"/>
    </ligand>
</feature>
<evidence type="ECO:0000256" key="7">
    <source>
        <dbReference type="PIRSR" id="PIRSR001373-1"/>
    </source>
</evidence>
<feature type="region of interest" description="Disordered" evidence="9">
    <location>
        <begin position="251"/>
        <end position="279"/>
    </location>
</feature>
<dbReference type="Proteomes" id="UP000315439">
    <property type="component" value="Unassembled WGS sequence"/>
</dbReference>
<feature type="binding site" evidence="7">
    <location>
        <position position="56"/>
    </location>
    <ligand>
        <name>L-tryptophan</name>
        <dbReference type="ChEBI" id="CHEBI:57912"/>
    </ligand>
</feature>
<organism evidence="12 13">
    <name type="scientific">Aliikangiella coralliicola</name>
    <dbReference type="NCBI Taxonomy" id="2592383"/>
    <lineage>
        <taxon>Bacteria</taxon>
        <taxon>Pseudomonadati</taxon>
        <taxon>Pseudomonadota</taxon>
        <taxon>Gammaproteobacteria</taxon>
        <taxon>Oceanospirillales</taxon>
        <taxon>Pleioneaceae</taxon>
        <taxon>Aliikangiella</taxon>
    </lineage>
</organism>
<dbReference type="PRINTS" id="PR00095">
    <property type="entry name" value="ANTSNTHASEI"/>
</dbReference>
<feature type="binding site" evidence="7">
    <location>
        <position position="508"/>
    </location>
    <ligand>
        <name>chorismate</name>
        <dbReference type="ChEBI" id="CHEBI:29748"/>
    </ligand>
</feature>
<evidence type="ECO:0000256" key="4">
    <source>
        <dbReference type="ARBA" id="ARBA00023239"/>
    </source>
</evidence>
<accession>A0A545TWE9</accession>
<evidence type="ECO:0000313" key="13">
    <source>
        <dbReference type="Proteomes" id="UP000315439"/>
    </source>
</evidence>
<dbReference type="RefSeq" id="WP_142935115.1">
    <property type="nucleotide sequence ID" value="NZ_ML660172.1"/>
</dbReference>
<evidence type="ECO:0000259" key="10">
    <source>
        <dbReference type="Pfam" id="PF00425"/>
    </source>
</evidence>
<feature type="binding site" evidence="8">
    <location>
        <position position="537"/>
    </location>
    <ligand>
        <name>Mg(2+)</name>
        <dbReference type="ChEBI" id="CHEBI:18420"/>
    </ligand>
</feature>
<dbReference type="InterPro" id="IPR019999">
    <property type="entry name" value="Anth_synth_I-like"/>
</dbReference>
<dbReference type="UniPathway" id="UPA00035">
    <property type="reaction ID" value="UER00040"/>
</dbReference>
<feature type="domain" description="Anthranilate synthase component I N-terminal" evidence="11">
    <location>
        <begin position="32"/>
        <end position="215"/>
    </location>
</feature>
<keyword evidence="6 7" id="KW-0822">Tryptophan biosynthesis</keyword>
<keyword evidence="3 8" id="KW-0460">Magnesium</keyword>
<evidence type="ECO:0000256" key="2">
    <source>
        <dbReference type="ARBA" id="ARBA00022723"/>
    </source>
</evidence>
<comment type="catalytic activity">
    <reaction evidence="5 6">
        <text>chorismate + L-glutamine = anthranilate + pyruvate + L-glutamate + H(+)</text>
        <dbReference type="Rhea" id="RHEA:21732"/>
        <dbReference type="ChEBI" id="CHEBI:15361"/>
        <dbReference type="ChEBI" id="CHEBI:15378"/>
        <dbReference type="ChEBI" id="CHEBI:16567"/>
        <dbReference type="ChEBI" id="CHEBI:29748"/>
        <dbReference type="ChEBI" id="CHEBI:29985"/>
        <dbReference type="ChEBI" id="CHEBI:58359"/>
        <dbReference type="EC" id="4.1.3.27"/>
    </reaction>
</comment>
<dbReference type="EC" id="4.1.3.27" evidence="6"/>
<dbReference type="InterPro" id="IPR006805">
    <property type="entry name" value="Anth_synth_I_N"/>
</dbReference>
<feature type="region of interest" description="Disordered" evidence="9">
    <location>
        <begin position="1"/>
        <end position="22"/>
    </location>
</feature>
<comment type="caution">
    <text evidence="12">The sequence shown here is derived from an EMBL/GenBank/DDBJ whole genome shotgun (WGS) entry which is preliminary data.</text>
</comment>
<keyword evidence="6" id="KW-0057">Aromatic amino acid biosynthesis</keyword>
<dbReference type="Pfam" id="PF04715">
    <property type="entry name" value="Anth_synt_I_N"/>
    <property type="match status" value="1"/>
</dbReference>
<dbReference type="AlphaFoldDB" id="A0A545TWE9"/>
<dbReference type="GO" id="GO:0000162">
    <property type="term" value="P:L-tryptophan biosynthetic process"/>
    <property type="evidence" value="ECO:0007669"/>
    <property type="project" value="UniProtKB-UniPathway"/>
</dbReference>
<reference evidence="12 13" key="1">
    <citation type="submission" date="2019-07" db="EMBL/GenBank/DDBJ databases">
        <title>Draft genome for Aliikangiella sp. M105.</title>
        <authorList>
            <person name="Wang G."/>
        </authorList>
    </citation>
    <scope>NUCLEOTIDE SEQUENCE [LARGE SCALE GENOMIC DNA]</scope>
    <source>
        <strain evidence="12 13">M105</strain>
    </source>
</reference>
<dbReference type="InterPro" id="IPR005257">
    <property type="entry name" value="Anth_synth_I_TrpE"/>
</dbReference>
<keyword evidence="13" id="KW-1185">Reference proteome</keyword>
<evidence type="ECO:0000313" key="12">
    <source>
        <dbReference type="EMBL" id="TQV81546.1"/>
    </source>
</evidence>
<feature type="binding site" evidence="7">
    <location>
        <begin position="367"/>
        <end position="368"/>
    </location>
    <ligand>
        <name>chorismate</name>
        <dbReference type="ChEBI" id="CHEBI:29748"/>
    </ligand>
</feature>
<sequence length="560" mass="62823">MFNHESHNAAQSAKAQPQPGRVKTISKSIDSLLEPVEIFEGLSRRLELKNSMLLESSEIESREGVKSILMLKAAIRIECNERTVKLEALTHNGANALQHIEEQLRSNSSELQIENTLSSKADLSALLVTYSHTQSFLDEDARLKEHSPIDILRLIKSAFEAETDNEYSIFLCGLFAFDFIASFENLPQVDKGQNTCPDYVFYLAENILIIDHQRNIKRLFSNHFSGDNEKNTYYELARNFETVEQQLADLNQPSAPKSDDSNKHTQKNSQSNSSIKTDIDDNEYQQIVMQLKQNIVKGDVFQVVPSRTFSIECLSPLASYRELKSANPSPYLFYMQDQDFALFGASPESALKYTSEDNKVLLYPIAGTRPRGKKQDGEIDLDLDARIEAELKLDEKELSEHMMLVDLARNDVARISQPGTTHVPRLLAVDRYSQVMHLVSCVQGQLREDLDALHAYRACMNMGTLTGAPKIKASQLIRHVEKKRRGSYGGAVGYLNGRGDMDTCIVIRSAFYQNGVAQVQAGAGIVYDSDPLMEAQETENKAKAVLSAVKVANQKVMENQ</sequence>
<evidence type="ECO:0000256" key="3">
    <source>
        <dbReference type="ARBA" id="ARBA00022842"/>
    </source>
</evidence>
<evidence type="ECO:0000256" key="9">
    <source>
        <dbReference type="SAM" id="MobiDB-lite"/>
    </source>
</evidence>
<dbReference type="Pfam" id="PF00425">
    <property type="entry name" value="Chorismate_bind"/>
    <property type="match status" value="1"/>
</dbReference>
<dbReference type="NCBIfam" id="TIGR00565">
    <property type="entry name" value="trpE_proteo"/>
    <property type="match status" value="1"/>
</dbReference>
<dbReference type="NCBIfam" id="NF010079">
    <property type="entry name" value="PRK13564.1"/>
    <property type="match status" value="1"/>
</dbReference>
<feature type="binding site" evidence="7">
    <location>
        <begin position="522"/>
        <end position="524"/>
    </location>
    <ligand>
        <name>chorismate</name>
        <dbReference type="ChEBI" id="CHEBI:29748"/>
    </ligand>
</feature>
<name>A0A545TWE9_9GAMM</name>
<evidence type="ECO:0000256" key="5">
    <source>
        <dbReference type="ARBA" id="ARBA00047683"/>
    </source>
</evidence>
<feature type="compositionally biased region" description="Polar residues" evidence="9">
    <location>
        <begin position="267"/>
        <end position="276"/>
    </location>
</feature>
<evidence type="ECO:0000256" key="1">
    <source>
        <dbReference type="ARBA" id="ARBA00009562"/>
    </source>
</evidence>
<dbReference type="InterPro" id="IPR005801">
    <property type="entry name" value="ADC_synthase"/>
</dbReference>
<dbReference type="InterPro" id="IPR015890">
    <property type="entry name" value="Chorismate_C"/>
</dbReference>
<keyword evidence="4 6" id="KW-0456">Lyase</keyword>
<keyword evidence="2 8" id="KW-0479">Metal-binding</keyword>
<dbReference type="GO" id="GO:0004049">
    <property type="term" value="F:anthranilate synthase activity"/>
    <property type="evidence" value="ECO:0007669"/>
    <property type="project" value="UniProtKB-EC"/>
</dbReference>
<comment type="similarity">
    <text evidence="1 6">Belongs to the anthranilate synthase component I family.</text>
</comment>
<evidence type="ECO:0000256" key="6">
    <source>
        <dbReference type="PIRNR" id="PIRNR001373"/>
    </source>
</evidence>
<comment type="cofactor">
    <cofactor evidence="8">
        <name>Mg(2+)</name>
        <dbReference type="ChEBI" id="CHEBI:18420"/>
    </cofactor>
    <text evidence="8">Binds 1 Mg(2+) ion per subunit.</text>
</comment>
<dbReference type="SUPFAM" id="SSF56322">
    <property type="entry name" value="ADC synthase"/>
    <property type="match status" value="1"/>
</dbReference>
<protein>
    <recommendedName>
        <fullName evidence="6">Anthranilate synthase component 1</fullName>
        <ecNumber evidence="6">4.1.3.27</ecNumber>
    </recommendedName>
</protein>
<comment type="pathway">
    <text evidence="6">Amino-acid biosynthesis; L-tryptophan biosynthesis; L-tryptophan from chorismate: step 1/5.</text>
</comment>
<feature type="domain" description="Chorismate-utilising enzyme C-terminal" evidence="10">
    <location>
        <begin position="281"/>
        <end position="541"/>
    </location>
</feature>
<proteinExistence type="inferred from homology"/>
<dbReference type="OrthoDB" id="9803598at2"/>